<dbReference type="Pfam" id="PF01522">
    <property type="entry name" value="Polysacc_deac_1"/>
    <property type="match status" value="1"/>
</dbReference>
<dbReference type="Gene3D" id="3.20.20.370">
    <property type="entry name" value="Glycoside hydrolase/deacetylase"/>
    <property type="match status" value="1"/>
</dbReference>
<accession>A0A2J6WNF0</accession>
<proteinExistence type="predicted"/>
<dbReference type="PROSITE" id="PS51677">
    <property type="entry name" value="NODB"/>
    <property type="match status" value="1"/>
</dbReference>
<reference evidence="4 5" key="1">
    <citation type="submission" date="2018-01" db="EMBL/GenBank/DDBJ databases">
        <title>Metagenomic assembled genomes from two thermal pools in the Uzon Caldera, Kamchatka, Russia.</title>
        <authorList>
            <person name="Wilkins L."/>
            <person name="Ettinger C."/>
        </authorList>
    </citation>
    <scope>NUCLEOTIDE SEQUENCE [LARGE SCALE GENOMIC DNA]</scope>
    <source>
        <strain evidence="4">ZAV-05</strain>
    </source>
</reference>
<dbReference type="PANTHER" id="PTHR10587:SF133">
    <property type="entry name" value="CHITIN DEACETYLASE 1-RELATED"/>
    <property type="match status" value="1"/>
</dbReference>
<evidence type="ECO:0000313" key="5">
    <source>
        <dbReference type="Proteomes" id="UP000242881"/>
    </source>
</evidence>
<dbReference type="PANTHER" id="PTHR10587">
    <property type="entry name" value="GLYCOSYL TRANSFERASE-RELATED"/>
    <property type="match status" value="1"/>
</dbReference>
<keyword evidence="1" id="KW-0479">Metal-binding</keyword>
<name>A0A2J6WNF0_9BACT</name>
<evidence type="ECO:0000256" key="1">
    <source>
        <dbReference type="ARBA" id="ARBA00022723"/>
    </source>
</evidence>
<gene>
    <name evidence="4" type="ORF">C0187_03055</name>
</gene>
<dbReference type="InterPro" id="IPR011330">
    <property type="entry name" value="Glyco_hydro/deAcase_b/a-brl"/>
</dbReference>
<dbReference type="GO" id="GO:0046872">
    <property type="term" value="F:metal ion binding"/>
    <property type="evidence" value="ECO:0007669"/>
    <property type="project" value="UniProtKB-KW"/>
</dbReference>
<comment type="caution">
    <text evidence="4">The sequence shown here is derived from an EMBL/GenBank/DDBJ whole genome shotgun (WGS) entry which is preliminary data.</text>
</comment>
<feature type="domain" description="NodB homology" evidence="3">
    <location>
        <begin position="29"/>
        <end position="214"/>
    </location>
</feature>
<dbReference type="AlphaFoldDB" id="A0A2J6WNF0"/>
<keyword evidence="2" id="KW-0378">Hydrolase</keyword>
<dbReference type="SUPFAM" id="SSF88713">
    <property type="entry name" value="Glycoside hydrolase/deacetylase"/>
    <property type="match status" value="1"/>
</dbReference>
<dbReference type="InterPro" id="IPR002509">
    <property type="entry name" value="NODB_dom"/>
</dbReference>
<dbReference type="EMBL" id="PNIN01000033">
    <property type="protein sequence ID" value="PMP71896.1"/>
    <property type="molecule type" value="Genomic_DNA"/>
</dbReference>
<dbReference type="GO" id="GO:0016810">
    <property type="term" value="F:hydrolase activity, acting on carbon-nitrogen (but not peptide) bonds"/>
    <property type="evidence" value="ECO:0007669"/>
    <property type="project" value="InterPro"/>
</dbReference>
<dbReference type="Proteomes" id="UP000242881">
    <property type="component" value="Unassembled WGS sequence"/>
</dbReference>
<protein>
    <submittedName>
        <fullName evidence="4">Polysaccharide deacetylase</fullName>
    </submittedName>
</protein>
<sequence length="226" mass="26328">MKLKLILLFLIIAVSLPAEVITFLPSYRKVVFLTFDACETKTPSYFDKKILDFLIKNKIPATFFISGKFANRNRETLSEISKYNFFSIQNHSYDHNLHMEKMTDADIEMDLNKTSQLIAEITGKKPSLFRFPGGNYDNRSLKLVEDLGYRVVHWSFESGDPDKKMTSDLIFEKVKRNVKRGSIMIFHINGRGWHTSEALPQIINYLNSEGYHLELLENFLKNEKFN</sequence>
<dbReference type="InterPro" id="IPR050248">
    <property type="entry name" value="Polysacc_deacetylase_ArnD"/>
</dbReference>
<evidence type="ECO:0000313" key="4">
    <source>
        <dbReference type="EMBL" id="PMP71896.1"/>
    </source>
</evidence>
<evidence type="ECO:0000259" key="3">
    <source>
        <dbReference type="PROSITE" id="PS51677"/>
    </source>
</evidence>
<organism evidence="4 5">
    <name type="scientific">Calditerrivibrio nitroreducens</name>
    <dbReference type="NCBI Taxonomy" id="477976"/>
    <lineage>
        <taxon>Bacteria</taxon>
        <taxon>Pseudomonadati</taxon>
        <taxon>Deferribacterota</taxon>
        <taxon>Deferribacteres</taxon>
        <taxon>Deferribacterales</taxon>
        <taxon>Calditerrivibrionaceae</taxon>
    </lineage>
</organism>
<dbReference type="RefSeq" id="WP_424605619.1">
    <property type="nucleotide sequence ID" value="NZ_JBNAVA010000005.1"/>
</dbReference>
<dbReference type="GO" id="GO:0005975">
    <property type="term" value="P:carbohydrate metabolic process"/>
    <property type="evidence" value="ECO:0007669"/>
    <property type="project" value="InterPro"/>
</dbReference>
<dbReference type="GO" id="GO:0016020">
    <property type="term" value="C:membrane"/>
    <property type="evidence" value="ECO:0007669"/>
    <property type="project" value="TreeGrafter"/>
</dbReference>
<evidence type="ECO:0000256" key="2">
    <source>
        <dbReference type="ARBA" id="ARBA00022801"/>
    </source>
</evidence>